<dbReference type="GO" id="GO:0005524">
    <property type="term" value="F:ATP binding"/>
    <property type="evidence" value="ECO:0007669"/>
    <property type="project" value="UniProtKB-KW"/>
</dbReference>
<dbReference type="PANTHER" id="PTHR44329">
    <property type="entry name" value="SERINE/THREONINE-PROTEIN KINASE TNNI3K-RELATED"/>
    <property type="match status" value="1"/>
</dbReference>
<evidence type="ECO:0000256" key="1">
    <source>
        <dbReference type="ARBA" id="ARBA00022679"/>
    </source>
</evidence>
<dbReference type="Pfam" id="PF07714">
    <property type="entry name" value="PK_Tyr_Ser-Thr"/>
    <property type="match status" value="1"/>
</dbReference>
<keyword evidence="4" id="KW-0067">ATP-binding</keyword>
<name>A0A397HKB3_9GLOM</name>
<reference evidence="6 7" key="1">
    <citation type="submission" date="2018-08" db="EMBL/GenBank/DDBJ databases">
        <title>Genome and evolution of the arbuscular mycorrhizal fungus Diversispora epigaea (formerly Glomus versiforme) and its bacterial endosymbionts.</title>
        <authorList>
            <person name="Sun X."/>
            <person name="Fei Z."/>
            <person name="Harrison M."/>
        </authorList>
    </citation>
    <scope>NUCLEOTIDE SEQUENCE [LARGE SCALE GENOMIC DNA]</scope>
    <source>
        <strain evidence="6 7">IT104</strain>
    </source>
</reference>
<feature type="domain" description="Protein kinase" evidence="5">
    <location>
        <begin position="1"/>
        <end position="228"/>
    </location>
</feature>
<dbReference type="STRING" id="1348612.A0A397HKB3"/>
<gene>
    <name evidence="6" type="ORF">Glove_346g80</name>
</gene>
<organism evidence="6 7">
    <name type="scientific">Diversispora epigaea</name>
    <dbReference type="NCBI Taxonomy" id="1348612"/>
    <lineage>
        <taxon>Eukaryota</taxon>
        <taxon>Fungi</taxon>
        <taxon>Fungi incertae sedis</taxon>
        <taxon>Mucoromycota</taxon>
        <taxon>Glomeromycotina</taxon>
        <taxon>Glomeromycetes</taxon>
        <taxon>Diversisporales</taxon>
        <taxon>Diversisporaceae</taxon>
        <taxon>Diversispora</taxon>
    </lineage>
</organism>
<accession>A0A397HKB3</accession>
<evidence type="ECO:0000256" key="4">
    <source>
        <dbReference type="ARBA" id="ARBA00022840"/>
    </source>
</evidence>
<evidence type="ECO:0000313" key="6">
    <source>
        <dbReference type="EMBL" id="RHZ61673.1"/>
    </source>
</evidence>
<dbReference type="InterPro" id="IPR011009">
    <property type="entry name" value="Kinase-like_dom_sf"/>
</dbReference>
<dbReference type="EMBL" id="PQFF01000316">
    <property type="protein sequence ID" value="RHZ61673.1"/>
    <property type="molecule type" value="Genomic_DNA"/>
</dbReference>
<keyword evidence="3" id="KW-0418">Kinase</keyword>
<dbReference type="Proteomes" id="UP000266861">
    <property type="component" value="Unassembled WGS sequence"/>
</dbReference>
<dbReference type="PROSITE" id="PS50011">
    <property type="entry name" value="PROTEIN_KINASE_DOM"/>
    <property type="match status" value="1"/>
</dbReference>
<comment type="caution">
    <text evidence="6">The sequence shown here is derived from an EMBL/GenBank/DDBJ whole genome shotgun (WGS) entry which is preliminary data.</text>
</comment>
<dbReference type="InterPro" id="IPR001245">
    <property type="entry name" value="Ser-Thr/Tyr_kinase_cat_dom"/>
</dbReference>
<dbReference type="InterPro" id="IPR000719">
    <property type="entry name" value="Prot_kinase_dom"/>
</dbReference>
<keyword evidence="7" id="KW-1185">Reference proteome</keyword>
<protein>
    <recommendedName>
        <fullName evidence="5">Protein kinase domain-containing protein</fullName>
    </recommendedName>
</protein>
<proteinExistence type="predicted"/>
<dbReference type="Gene3D" id="1.10.510.10">
    <property type="entry name" value="Transferase(Phosphotransferase) domain 1"/>
    <property type="match status" value="1"/>
</dbReference>
<evidence type="ECO:0000256" key="2">
    <source>
        <dbReference type="ARBA" id="ARBA00022741"/>
    </source>
</evidence>
<dbReference type="SUPFAM" id="SSF56112">
    <property type="entry name" value="Protein kinase-like (PK-like)"/>
    <property type="match status" value="1"/>
</dbReference>
<evidence type="ECO:0000259" key="5">
    <source>
        <dbReference type="PROSITE" id="PS50011"/>
    </source>
</evidence>
<evidence type="ECO:0000313" key="7">
    <source>
        <dbReference type="Proteomes" id="UP000266861"/>
    </source>
</evidence>
<sequence length="298" mass="34656">MDKEFIIRNFGSDKKFSCLKCRKKRINNMQLCRRCSVNSEWVPYEEFKNIEYIGKGGFSQIYKATWEKNNGISDDGTIRRSETEIVLKVLNNSQNVDTKFLKKKIIHRNLRSGNILVDRLVIRSRNDPNDLAIVSDLGFSQPANIDSIFQENLKNMDLGMIMWQLTSGYRPFHDQEHGPKLILDILDGKRPEITEDTPKCWANLMKRCWHPDPFQRPTIQEICKLSFSLKGFPNLPPPGASVLFTLIINGSYFSERQEAKKKRLDMIEFKKPFVKNPGYEYPNSRYYSRSLNSTTIGI</sequence>
<dbReference type="InterPro" id="IPR051681">
    <property type="entry name" value="Ser/Thr_Kinases-Pseudokinases"/>
</dbReference>
<dbReference type="OrthoDB" id="339325at2759"/>
<dbReference type="AlphaFoldDB" id="A0A397HKB3"/>
<dbReference type="Gene3D" id="3.30.200.20">
    <property type="entry name" value="Phosphorylase Kinase, domain 1"/>
    <property type="match status" value="1"/>
</dbReference>
<evidence type="ECO:0000256" key="3">
    <source>
        <dbReference type="ARBA" id="ARBA00022777"/>
    </source>
</evidence>
<dbReference type="PANTHER" id="PTHR44329:SF288">
    <property type="entry name" value="MITOGEN-ACTIVATED PROTEIN KINASE KINASE KINASE 20"/>
    <property type="match status" value="1"/>
</dbReference>
<dbReference type="GO" id="GO:0004674">
    <property type="term" value="F:protein serine/threonine kinase activity"/>
    <property type="evidence" value="ECO:0007669"/>
    <property type="project" value="TreeGrafter"/>
</dbReference>
<keyword evidence="1" id="KW-0808">Transferase</keyword>
<keyword evidence="2" id="KW-0547">Nucleotide-binding</keyword>